<feature type="transmembrane region" description="Helical" evidence="1">
    <location>
        <begin position="167"/>
        <end position="188"/>
    </location>
</feature>
<dbReference type="EMBL" id="JACRDE010000171">
    <property type="protein sequence ID" value="MBI5249019.1"/>
    <property type="molecule type" value="Genomic_DNA"/>
</dbReference>
<proteinExistence type="predicted"/>
<keyword evidence="1" id="KW-0812">Transmembrane</keyword>
<keyword evidence="1" id="KW-0472">Membrane</keyword>
<feature type="transmembrane region" description="Helical" evidence="1">
    <location>
        <begin position="53"/>
        <end position="73"/>
    </location>
</feature>
<sequence length="411" mass="46700">IGVEKSAKVWLIIGLFFALFSILTRQIGVVIPFAFLVVSFFHPSGREIRKKRILLYVVSIVLIPWVGYEYYLYCTGSTPLTQHQVVHEIFRKPAAKGLLDYLVYLYTQAFHIGLVYVGFLISPALALVHKNFSYRRAYRVFFVVATFVLVLFEIALLTGLIETPVRFLRNVIYNFGIGPVLLKDVYILGIARTWTIDPAFYYLLIYWGVLSGVGLLVLIADFIEKIVHSVREGNGASFDFLSGFALLAALAYFGMILLTGFHDRYLIPVCAFLTIWLFSKSCSPCHDSLGVGWLLPGLVPLVFMAIFSIGATHDFMDTKRSLKLAQDYLIYEKRIEPCNFDGGLEFNGYHCYRPEFQPEEGLSWWWVNKEEYLLALGHLPGYRVDKTFPFTRYLGPPGEVFVLSKGAPPTP</sequence>
<evidence type="ECO:0000313" key="2">
    <source>
        <dbReference type="EMBL" id="MBI5249019.1"/>
    </source>
</evidence>
<gene>
    <name evidence="2" type="ORF">HY912_05945</name>
</gene>
<name>A0A9D6V020_9BACT</name>
<feature type="transmembrane region" description="Helical" evidence="1">
    <location>
        <begin position="200"/>
        <end position="220"/>
    </location>
</feature>
<protein>
    <recommendedName>
        <fullName evidence="4">Glycosyltransferase RgtA/B/C/D-like domain-containing protein</fullName>
    </recommendedName>
</protein>
<feature type="transmembrane region" description="Helical" evidence="1">
    <location>
        <begin position="265"/>
        <end position="281"/>
    </location>
</feature>
<feature type="transmembrane region" description="Helical" evidence="1">
    <location>
        <begin position="240"/>
        <end position="258"/>
    </location>
</feature>
<feature type="transmembrane region" description="Helical" evidence="1">
    <location>
        <begin position="140"/>
        <end position="161"/>
    </location>
</feature>
<keyword evidence="1" id="KW-1133">Transmembrane helix</keyword>
<accession>A0A9D6V020</accession>
<reference evidence="2" key="1">
    <citation type="submission" date="2020-07" db="EMBL/GenBank/DDBJ databases">
        <title>Huge and variable diversity of episymbiotic CPR bacteria and DPANN archaea in groundwater ecosystems.</title>
        <authorList>
            <person name="He C.Y."/>
            <person name="Keren R."/>
            <person name="Whittaker M."/>
            <person name="Farag I.F."/>
            <person name="Doudna J."/>
            <person name="Cate J.H.D."/>
            <person name="Banfield J.F."/>
        </authorList>
    </citation>
    <scope>NUCLEOTIDE SEQUENCE</scope>
    <source>
        <strain evidence="2">NC_groundwater_1664_Pr3_B-0.1um_52_9</strain>
    </source>
</reference>
<evidence type="ECO:0008006" key="4">
    <source>
        <dbReference type="Google" id="ProtNLM"/>
    </source>
</evidence>
<feature type="transmembrane region" description="Helical" evidence="1">
    <location>
        <begin position="293"/>
        <end position="313"/>
    </location>
</feature>
<evidence type="ECO:0000313" key="3">
    <source>
        <dbReference type="Proteomes" id="UP000807825"/>
    </source>
</evidence>
<feature type="transmembrane region" description="Helical" evidence="1">
    <location>
        <begin position="12"/>
        <end position="41"/>
    </location>
</feature>
<feature type="non-terminal residue" evidence="2">
    <location>
        <position position="1"/>
    </location>
</feature>
<feature type="transmembrane region" description="Helical" evidence="1">
    <location>
        <begin position="109"/>
        <end position="128"/>
    </location>
</feature>
<dbReference type="AlphaFoldDB" id="A0A9D6V020"/>
<evidence type="ECO:0000256" key="1">
    <source>
        <dbReference type="SAM" id="Phobius"/>
    </source>
</evidence>
<comment type="caution">
    <text evidence="2">The sequence shown here is derived from an EMBL/GenBank/DDBJ whole genome shotgun (WGS) entry which is preliminary data.</text>
</comment>
<organism evidence="2 3">
    <name type="scientific">Desulfomonile tiedjei</name>
    <dbReference type="NCBI Taxonomy" id="2358"/>
    <lineage>
        <taxon>Bacteria</taxon>
        <taxon>Pseudomonadati</taxon>
        <taxon>Thermodesulfobacteriota</taxon>
        <taxon>Desulfomonilia</taxon>
        <taxon>Desulfomonilales</taxon>
        <taxon>Desulfomonilaceae</taxon>
        <taxon>Desulfomonile</taxon>
    </lineage>
</organism>
<dbReference type="Proteomes" id="UP000807825">
    <property type="component" value="Unassembled WGS sequence"/>
</dbReference>